<organism evidence="1 2">
    <name type="scientific">Panagrolaimus sp. ES5</name>
    <dbReference type="NCBI Taxonomy" id="591445"/>
    <lineage>
        <taxon>Eukaryota</taxon>
        <taxon>Metazoa</taxon>
        <taxon>Ecdysozoa</taxon>
        <taxon>Nematoda</taxon>
        <taxon>Chromadorea</taxon>
        <taxon>Rhabditida</taxon>
        <taxon>Tylenchina</taxon>
        <taxon>Panagrolaimomorpha</taxon>
        <taxon>Panagrolaimoidea</taxon>
        <taxon>Panagrolaimidae</taxon>
        <taxon>Panagrolaimus</taxon>
    </lineage>
</organism>
<dbReference type="Proteomes" id="UP000887579">
    <property type="component" value="Unplaced"/>
</dbReference>
<protein>
    <submittedName>
        <fullName evidence="2">Dynein heavy chain AAA module D4 domain-containing protein</fullName>
    </submittedName>
</protein>
<sequence length="342" mass="37946">MVFSKNKNFVTLALLFLGFYASNCAHLPTYSYASNGTTIQNSLWSSASSFRTTPSRRSIIVICPIAEVGVEYGGYGFSVIGSNERLDPTAFVVFSFFGIILFFFVVVIIFLICRCYFKKLASVKQSQCHVVPHGDASRSTTRNYRRKIHGKSRTPSSSLIFDQMTEHILRIDRIHRQPQGHLMISGSGKTTFLRFVAWINGIPVFQLKVHSGYTGAHLDKDIHHGLCQACCILDESNMLDTGFLEHLNTLLANGEVPGLFGAEENASVMNQISVAHSGQMLDSNEKLNQCNEDTQSVGSGDSARFRQGQGDIVTDEEKDAIVKMHTLMILITFLKRGLCNNA</sequence>
<accession>A0AC34G973</accession>
<evidence type="ECO:0000313" key="2">
    <source>
        <dbReference type="WBParaSite" id="ES5_v2.g26081.t1"/>
    </source>
</evidence>
<proteinExistence type="predicted"/>
<dbReference type="WBParaSite" id="ES5_v2.g26081.t1">
    <property type="protein sequence ID" value="ES5_v2.g26081.t1"/>
    <property type="gene ID" value="ES5_v2.g26081"/>
</dbReference>
<name>A0AC34G973_9BILA</name>
<reference evidence="2" key="1">
    <citation type="submission" date="2022-11" db="UniProtKB">
        <authorList>
            <consortium name="WormBaseParasite"/>
        </authorList>
    </citation>
    <scope>IDENTIFICATION</scope>
</reference>
<evidence type="ECO:0000313" key="1">
    <source>
        <dbReference type="Proteomes" id="UP000887579"/>
    </source>
</evidence>